<name>A0A135P7M4_9HYPH</name>
<comment type="caution">
    <text evidence="1">The sequence shown here is derived from an EMBL/GenBank/DDBJ whole genome shotgun (WGS) entry which is preliminary data.</text>
</comment>
<proteinExistence type="predicted"/>
<organism evidence="1 2">
    <name type="scientific">Agrobacterium bohemicum</name>
    <dbReference type="NCBI Taxonomy" id="2052828"/>
    <lineage>
        <taxon>Bacteria</taxon>
        <taxon>Pseudomonadati</taxon>
        <taxon>Pseudomonadota</taxon>
        <taxon>Alphaproteobacteria</taxon>
        <taxon>Hyphomicrobiales</taxon>
        <taxon>Rhizobiaceae</taxon>
        <taxon>Rhizobium/Agrobacterium group</taxon>
        <taxon>Agrobacterium</taxon>
    </lineage>
</organism>
<dbReference type="Proteomes" id="UP000070498">
    <property type="component" value="Unassembled WGS sequence"/>
</dbReference>
<protein>
    <submittedName>
        <fullName evidence="1">Uncharacterized protein</fullName>
    </submittedName>
</protein>
<accession>A0A135P7M4</accession>
<sequence>MFLLCSYDAGSQGIAKDLMLELPRRVFNIASLVKSVLFAMAVKDVQSLRLLTPAQRLRVKFDRACGRNASLIDRICMR</sequence>
<reference evidence="1 2" key="1">
    <citation type="submission" date="2015-11" db="EMBL/GenBank/DDBJ databases">
        <title>Draft genome sequence of Agrobacterium sp. R89-1.</title>
        <authorList>
            <person name="Zahradnik J."/>
            <person name="Kyslikova E."/>
            <person name="Palyzova A."/>
            <person name="Kyslik P."/>
        </authorList>
    </citation>
    <scope>NUCLEOTIDE SEQUENCE [LARGE SCALE GENOMIC DNA]</scope>
    <source>
        <strain evidence="1 2">R89-1</strain>
    </source>
</reference>
<evidence type="ECO:0000313" key="1">
    <source>
        <dbReference type="EMBL" id="KXG87396.1"/>
    </source>
</evidence>
<keyword evidence="2" id="KW-1185">Reference proteome</keyword>
<gene>
    <name evidence="1" type="ORF">ATO67_18955</name>
</gene>
<dbReference type="EMBL" id="LNUW01000005">
    <property type="protein sequence ID" value="KXG87396.1"/>
    <property type="molecule type" value="Genomic_DNA"/>
</dbReference>
<dbReference type="AlphaFoldDB" id="A0A135P7M4"/>
<evidence type="ECO:0000313" key="2">
    <source>
        <dbReference type="Proteomes" id="UP000070498"/>
    </source>
</evidence>